<comment type="caution">
    <text evidence="7">The sequence shown here is derived from an EMBL/GenBank/DDBJ whole genome shotgun (WGS) entry which is preliminary data.</text>
</comment>
<gene>
    <name evidence="7" type="ORF">LSTR_LSTR003658</name>
</gene>
<protein>
    <recommendedName>
        <fullName evidence="4">Ribosome biogenesis protein NOP53</fullName>
    </recommendedName>
</protein>
<evidence type="ECO:0000313" key="7">
    <source>
        <dbReference type="EMBL" id="RZF42834.1"/>
    </source>
</evidence>
<dbReference type="GO" id="GO:0005654">
    <property type="term" value="C:nucleoplasm"/>
    <property type="evidence" value="ECO:0007669"/>
    <property type="project" value="UniProtKB-SubCell"/>
</dbReference>
<dbReference type="Pfam" id="PF07767">
    <property type="entry name" value="Nop53"/>
    <property type="match status" value="1"/>
</dbReference>
<evidence type="ECO:0000256" key="4">
    <source>
        <dbReference type="ARBA" id="ARBA00018339"/>
    </source>
</evidence>
<dbReference type="OrthoDB" id="5072at2759"/>
<evidence type="ECO:0000313" key="8">
    <source>
        <dbReference type="Proteomes" id="UP000291343"/>
    </source>
</evidence>
<evidence type="ECO:0000256" key="6">
    <source>
        <dbReference type="ARBA" id="ARBA00023242"/>
    </source>
</evidence>
<name>A0A482XAI9_LAOST</name>
<evidence type="ECO:0000256" key="1">
    <source>
        <dbReference type="ARBA" id="ARBA00004604"/>
    </source>
</evidence>
<evidence type="ECO:0000256" key="5">
    <source>
        <dbReference type="ARBA" id="ARBA00022517"/>
    </source>
</evidence>
<dbReference type="GO" id="GO:0042254">
    <property type="term" value="P:ribosome biogenesis"/>
    <property type="evidence" value="ECO:0007669"/>
    <property type="project" value="UniProtKB-KW"/>
</dbReference>
<proteinExistence type="inferred from homology"/>
<dbReference type="STRING" id="195883.A0A482XAI9"/>
<keyword evidence="5" id="KW-0690">Ribosome biogenesis</keyword>
<keyword evidence="6" id="KW-0539">Nucleus</keyword>
<dbReference type="GO" id="GO:0005730">
    <property type="term" value="C:nucleolus"/>
    <property type="evidence" value="ECO:0007669"/>
    <property type="project" value="UniProtKB-SubCell"/>
</dbReference>
<evidence type="ECO:0000256" key="2">
    <source>
        <dbReference type="ARBA" id="ARBA00004642"/>
    </source>
</evidence>
<evidence type="ECO:0000256" key="3">
    <source>
        <dbReference type="ARBA" id="ARBA00008838"/>
    </source>
</evidence>
<comment type="similarity">
    <text evidence="3">Belongs to the NOP53 family.</text>
</comment>
<keyword evidence="8" id="KW-1185">Reference proteome</keyword>
<dbReference type="EMBL" id="QKKF02013937">
    <property type="protein sequence ID" value="RZF42834.1"/>
    <property type="molecule type" value="Genomic_DNA"/>
</dbReference>
<reference evidence="7 8" key="1">
    <citation type="journal article" date="2017" name="Gigascience">
        <title>Genome sequence of the small brown planthopper, Laodelphax striatellus.</title>
        <authorList>
            <person name="Zhu J."/>
            <person name="Jiang F."/>
            <person name="Wang X."/>
            <person name="Yang P."/>
            <person name="Bao Y."/>
            <person name="Zhao W."/>
            <person name="Wang W."/>
            <person name="Lu H."/>
            <person name="Wang Q."/>
            <person name="Cui N."/>
            <person name="Li J."/>
            <person name="Chen X."/>
            <person name="Luo L."/>
            <person name="Yu J."/>
            <person name="Kang L."/>
            <person name="Cui F."/>
        </authorList>
    </citation>
    <scope>NUCLEOTIDE SEQUENCE [LARGE SCALE GENOMIC DNA]</scope>
    <source>
        <strain evidence="7">Lst14</strain>
    </source>
</reference>
<dbReference type="AlphaFoldDB" id="A0A482XAI9"/>
<organism evidence="7 8">
    <name type="scientific">Laodelphax striatellus</name>
    <name type="common">Small brown planthopper</name>
    <name type="synonym">Delphax striatella</name>
    <dbReference type="NCBI Taxonomy" id="195883"/>
    <lineage>
        <taxon>Eukaryota</taxon>
        <taxon>Metazoa</taxon>
        <taxon>Ecdysozoa</taxon>
        <taxon>Arthropoda</taxon>
        <taxon>Hexapoda</taxon>
        <taxon>Insecta</taxon>
        <taxon>Pterygota</taxon>
        <taxon>Neoptera</taxon>
        <taxon>Paraneoptera</taxon>
        <taxon>Hemiptera</taxon>
        <taxon>Auchenorrhyncha</taxon>
        <taxon>Fulgoroidea</taxon>
        <taxon>Delphacidae</taxon>
        <taxon>Criomorphinae</taxon>
        <taxon>Laodelphax</taxon>
    </lineage>
</organism>
<dbReference type="InterPro" id="IPR011687">
    <property type="entry name" value="Nop53/GLTSCR2"/>
</dbReference>
<dbReference type="Proteomes" id="UP000291343">
    <property type="component" value="Unassembled WGS sequence"/>
</dbReference>
<comment type="subcellular location">
    <subcellularLocation>
        <location evidence="1">Nucleus</location>
        <location evidence="1">Nucleolus</location>
    </subcellularLocation>
    <subcellularLocation>
        <location evidence="2">Nucleus</location>
        <location evidence="2">Nucleoplasm</location>
    </subcellularLocation>
</comment>
<dbReference type="InParanoid" id="A0A482XAI9"/>
<sequence>MGPVKKKTKFSKKTKKAWRFTDITDVENFYEDKLHEERLGGPLAEKHDDNYLSLIKMQKINQRTRRAKRSFILVPEKRRRELNSLQDVSKAWRIRLKLKIPFLKEIY</sequence>
<accession>A0A482XAI9</accession>